<dbReference type="CDD" id="cd00077">
    <property type="entry name" value="HDc"/>
    <property type="match status" value="1"/>
</dbReference>
<feature type="domain" description="HD" evidence="2">
    <location>
        <begin position="60"/>
        <end position="224"/>
    </location>
</feature>
<gene>
    <name evidence="3" type="ORF">ENO36_01415</name>
</gene>
<evidence type="ECO:0000313" key="3">
    <source>
        <dbReference type="EMBL" id="HEU97500.1"/>
    </source>
</evidence>
<accession>A0A7C2YYZ1</accession>
<proteinExistence type="predicted"/>
<dbReference type="Pfam" id="PF01966">
    <property type="entry name" value="HD"/>
    <property type="match status" value="1"/>
</dbReference>
<sequence length="578" mass="65132">MPDKALSNKARTIFKDPVHNIIPVNDYEYAILQHPILNRLHGIKQLGFTFFVYPQAKHSRFEHSIGVMHVAGKMADAIEVNTPEKISALLRSRCSFQDFKQIVRLSGLLHDIGHLPYSHITELVLMEEVSSGRTSEELVKVVDEATRKGLKLHEYYSCLFAKKLANEIKKGWENGKKLSKYLASASHVLCKEEMGDSVLSPLGVGVVRRLISGDILDADRIDYLARDAYNTGSTYGIIDIERIISGLGLTSYDKELVLSIPSKLLSSIEELYYARYMMYKWVYFHHKVISIDLTYRSLLVGISKDWEKIRRKIARLFPGMPSNFWNLFLPSAIWNSSVKYGYKIDDSFIDLILKVVASSDIPSLSLLSKGIINRRIPLYSVIKREEDIATMLSSIADISELKINPASLLDTLGSAFALIANQKQTICDMMLKRLKIVESSCCSTPSALPNEILSCIAREYINSKLKEKSPNPPSIVSYISLPISGGADSTKLLLISDKNAFPVMNSSTILQEIQRLGSRPLLYLYATKRPNESEKEEIKNAIASFLIELKKAIDVPEEGKNDEVLHRNSGVRTKQRRQ</sequence>
<organism evidence="3">
    <name type="scientific">Fervidicoccus fontis</name>
    <dbReference type="NCBI Taxonomy" id="683846"/>
    <lineage>
        <taxon>Archaea</taxon>
        <taxon>Thermoproteota</taxon>
        <taxon>Thermoprotei</taxon>
        <taxon>Fervidicoccales</taxon>
        <taxon>Fervidicoccaceae</taxon>
        <taxon>Fervidicoccus</taxon>
    </lineage>
</organism>
<evidence type="ECO:0000256" key="1">
    <source>
        <dbReference type="SAM" id="MobiDB-lite"/>
    </source>
</evidence>
<dbReference type="InterPro" id="IPR003607">
    <property type="entry name" value="HD/PDEase_dom"/>
</dbReference>
<name>A0A7C2YYZ1_9CREN</name>
<dbReference type="GO" id="GO:0006203">
    <property type="term" value="P:dGTP catabolic process"/>
    <property type="evidence" value="ECO:0007669"/>
    <property type="project" value="TreeGrafter"/>
</dbReference>
<dbReference type="SUPFAM" id="SSF109604">
    <property type="entry name" value="HD-domain/PDEase-like"/>
    <property type="match status" value="1"/>
</dbReference>
<protein>
    <submittedName>
        <fullName evidence="3">HD domain-containing protein</fullName>
    </submittedName>
</protein>
<dbReference type="PANTHER" id="PTHR11373">
    <property type="entry name" value="DEOXYNUCLEOSIDE TRIPHOSPHATE TRIPHOSPHOHYDROLASE"/>
    <property type="match status" value="1"/>
</dbReference>
<evidence type="ECO:0000259" key="2">
    <source>
        <dbReference type="PROSITE" id="PS51831"/>
    </source>
</evidence>
<dbReference type="PROSITE" id="PS51831">
    <property type="entry name" value="HD"/>
    <property type="match status" value="1"/>
</dbReference>
<dbReference type="AlphaFoldDB" id="A0A7C2YYZ1"/>
<dbReference type="SMART" id="SM00471">
    <property type="entry name" value="HDc"/>
    <property type="match status" value="1"/>
</dbReference>
<comment type="caution">
    <text evidence="3">The sequence shown here is derived from an EMBL/GenBank/DDBJ whole genome shotgun (WGS) entry which is preliminary data.</text>
</comment>
<dbReference type="EMBL" id="DSFE01000038">
    <property type="protein sequence ID" value="HEU97500.1"/>
    <property type="molecule type" value="Genomic_DNA"/>
</dbReference>
<reference evidence="3" key="1">
    <citation type="journal article" date="2020" name="mSystems">
        <title>Genome- and Community-Level Interaction Insights into Carbon Utilization and Element Cycling Functions of Hydrothermarchaeota in Hydrothermal Sediment.</title>
        <authorList>
            <person name="Zhou Z."/>
            <person name="Liu Y."/>
            <person name="Xu W."/>
            <person name="Pan J."/>
            <person name="Luo Z.H."/>
            <person name="Li M."/>
        </authorList>
    </citation>
    <scope>NUCLEOTIDE SEQUENCE [LARGE SCALE GENOMIC DNA]</scope>
    <source>
        <strain evidence="3">SpSt-1259</strain>
    </source>
</reference>
<feature type="region of interest" description="Disordered" evidence="1">
    <location>
        <begin position="558"/>
        <end position="578"/>
    </location>
</feature>
<dbReference type="PANTHER" id="PTHR11373:SF4">
    <property type="entry name" value="DEOXYNUCLEOSIDE TRIPHOSPHATE TRIPHOSPHOHYDROLASE SAMHD1"/>
    <property type="match status" value="1"/>
</dbReference>
<dbReference type="Gene3D" id="1.10.3210.10">
    <property type="entry name" value="Hypothetical protein af1432"/>
    <property type="match status" value="1"/>
</dbReference>
<dbReference type="InterPro" id="IPR050135">
    <property type="entry name" value="dGTPase-like"/>
</dbReference>
<dbReference type="Proteomes" id="UP000885664">
    <property type="component" value="Unassembled WGS sequence"/>
</dbReference>
<dbReference type="InterPro" id="IPR006674">
    <property type="entry name" value="HD_domain"/>
</dbReference>
<dbReference type="GO" id="GO:0008832">
    <property type="term" value="F:dGTPase activity"/>
    <property type="evidence" value="ECO:0007669"/>
    <property type="project" value="TreeGrafter"/>
</dbReference>